<evidence type="ECO:0000313" key="3">
    <source>
        <dbReference type="Proteomes" id="UP000265520"/>
    </source>
</evidence>
<dbReference type="Proteomes" id="UP000265520">
    <property type="component" value="Unassembled WGS sequence"/>
</dbReference>
<keyword evidence="3" id="KW-1185">Reference proteome</keyword>
<reference evidence="2 3" key="1">
    <citation type="journal article" date="2018" name="Front. Plant Sci.">
        <title>Red Clover (Trifolium pratense) and Zigzag Clover (T. medium) - A Picture of Genomic Similarities and Differences.</title>
        <authorList>
            <person name="Dluhosova J."/>
            <person name="Istvanek J."/>
            <person name="Nedelnik J."/>
            <person name="Repkova J."/>
        </authorList>
    </citation>
    <scope>NUCLEOTIDE SEQUENCE [LARGE SCALE GENOMIC DNA]</scope>
    <source>
        <strain evidence="3">cv. 10/8</strain>
        <tissue evidence="2">Leaf</tissue>
    </source>
</reference>
<evidence type="ECO:0000256" key="1">
    <source>
        <dbReference type="SAM" id="MobiDB-lite"/>
    </source>
</evidence>
<name>A0A392RMU4_9FABA</name>
<feature type="compositionally biased region" description="Basic and acidic residues" evidence="1">
    <location>
        <begin position="49"/>
        <end position="66"/>
    </location>
</feature>
<evidence type="ECO:0000313" key="2">
    <source>
        <dbReference type="EMBL" id="MCI37968.1"/>
    </source>
</evidence>
<comment type="caution">
    <text evidence="2">The sequence shown here is derived from an EMBL/GenBank/DDBJ whole genome shotgun (WGS) entry which is preliminary data.</text>
</comment>
<protein>
    <submittedName>
        <fullName evidence="2">Uncharacterized protein</fullName>
    </submittedName>
</protein>
<dbReference type="EMBL" id="LXQA010250493">
    <property type="protein sequence ID" value="MCI37968.1"/>
    <property type="molecule type" value="Genomic_DNA"/>
</dbReference>
<organism evidence="2 3">
    <name type="scientific">Trifolium medium</name>
    <dbReference type="NCBI Taxonomy" id="97028"/>
    <lineage>
        <taxon>Eukaryota</taxon>
        <taxon>Viridiplantae</taxon>
        <taxon>Streptophyta</taxon>
        <taxon>Embryophyta</taxon>
        <taxon>Tracheophyta</taxon>
        <taxon>Spermatophyta</taxon>
        <taxon>Magnoliopsida</taxon>
        <taxon>eudicotyledons</taxon>
        <taxon>Gunneridae</taxon>
        <taxon>Pentapetalae</taxon>
        <taxon>rosids</taxon>
        <taxon>fabids</taxon>
        <taxon>Fabales</taxon>
        <taxon>Fabaceae</taxon>
        <taxon>Papilionoideae</taxon>
        <taxon>50 kb inversion clade</taxon>
        <taxon>NPAAA clade</taxon>
        <taxon>Hologalegina</taxon>
        <taxon>IRL clade</taxon>
        <taxon>Trifolieae</taxon>
        <taxon>Trifolium</taxon>
    </lineage>
</organism>
<sequence>MGGGLCTCRRSDVQVSYESETRFLEKVRMYLSSSYKRSIHSPQRWAKTTNEHNDAINGCRKMDEES</sequence>
<feature type="region of interest" description="Disordered" evidence="1">
    <location>
        <begin position="46"/>
        <end position="66"/>
    </location>
</feature>
<accession>A0A392RMU4</accession>
<dbReference type="AlphaFoldDB" id="A0A392RMU4"/>
<proteinExistence type="predicted"/>